<protein>
    <submittedName>
        <fullName evidence="1">Uncharacterized protein</fullName>
    </submittedName>
</protein>
<comment type="caution">
    <text evidence="1">The sequence shown here is derived from an EMBL/GenBank/DDBJ whole genome shotgun (WGS) entry which is preliminary data.</text>
</comment>
<evidence type="ECO:0000313" key="1">
    <source>
        <dbReference type="EMBL" id="HFW32728.1"/>
    </source>
</evidence>
<dbReference type="AlphaFoldDB" id="A0A7C3RE41"/>
<gene>
    <name evidence="1" type="ORF">ENW66_07265</name>
</gene>
<reference evidence="1" key="1">
    <citation type="journal article" date="2020" name="mSystems">
        <title>Genome- and Community-Level Interaction Insights into Carbon Utilization and Element Cycling Functions of Hydrothermarchaeota in Hydrothermal Sediment.</title>
        <authorList>
            <person name="Zhou Z."/>
            <person name="Liu Y."/>
            <person name="Xu W."/>
            <person name="Pan J."/>
            <person name="Luo Z.H."/>
            <person name="Li M."/>
        </authorList>
    </citation>
    <scope>NUCLEOTIDE SEQUENCE [LARGE SCALE GENOMIC DNA]</scope>
    <source>
        <strain evidence="1">SpSt-87</strain>
    </source>
</reference>
<organism evidence="1">
    <name type="scientific">Archaeoglobus fulgidus</name>
    <dbReference type="NCBI Taxonomy" id="2234"/>
    <lineage>
        <taxon>Archaea</taxon>
        <taxon>Methanobacteriati</taxon>
        <taxon>Methanobacteriota</taxon>
        <taxon>Archaeoglobi</taxon>
        <taxon>Archaeoglobales</taxon>
        <taxon>Archaeoglobaceae</taxon>
        <taxon>Archaeoglobus</taxon>
    </lineage>
</organism>
<accession>A0A7C3RE41</accession>
<sequence length="93" mass="10868">MKYKIVRIELKNDDEVILYLKSVSRKPGVMTRADFSDPVKIIEFGLQMGMDLAKRIEELMQFDAFITVPFEYYSMNELKVGDTVEVDVRLAER</sequence>
<name>A0A7C3RE41_ARCFL</name>
<proteinExistence type="predicted"/>
<dbReference type="EMBL" id="DTLB01000042">
    <property type="protein sequence ID" value="HFW32728.1"/>
    <property type="molecule type" value="Genomic_DNA"/>
</dbReference>